<dbReference type="OrthoDB" id="3795297at2759"/>
<evidence type="ECO:0000313" key="2">
    <source>
        <dbReference type="Proteomes" id="UP000800200"/>
    </source>
</evidence>
<organism evidence="1 2">
    <name type="scientific">Zopfia rhizophila CBS 207.26</name>
    <dbReference type="NCBI Taxonomy" id="1314779"/>
    <lineage>
        <taxon>Eukaryota</taxon>
        <taxon>Fungi</taxon>
        <taxon>Dikarya</taxon>
        <taxon>Ascomycota</taxon>
        <taxon>Pezizomycotina</taxon>
        <taxon>Dothideomycetes</taxon>
        <taxon>Dothideomycetes incertae sedis</taxon>
        <taxon>Zopfiaceae</taxon>
        <taxon>Zopfia</taxon>
    </lineage>
</organism>
<keyword evidence="2" id="KW-1185">Reference proteome</keyword>
<evidence type="ECO:0000313" key="1">
    <source>
        <dbReference type="EMBL" id="KAF2179178.1"/>
    </source>
</evidence>
<dbReference type="Proteomes" id="UP000800200">
    <property type="component" value="Unassembled WGS sequence"/>
</dbReference>
<proteinExistence type="predicted"/>
<dbReference type="EMBL" id="ML994669">
    <property type="protein sequence ID" value="KAF2179178.1"/>
    <property type="molecule type" value="Genomic_DNA"/>
</dbReference>
<dbReference type="AlphaFoldDB" id="A0A6A6DL54"/>
<protein>
    <submittedName>
        <fullName evidence="1">Uncharacterized protein</fullName>
    </submittedName>
</protein>
<sequence length="158" mass="17195">MLLFPTFVQQSVWVGEKEIVAYDSDRATIPRSINVFKDLKKKAKLPTLASNGTILLYEIDTDLGTALSSGATGYSMGSFVYGTSDSGIIRNGDYVTLSALQDFLLKGEDFPSFQSGSHEYIAEGQSAAISMPTTSVSNGTNLPNLAEIYYLYYDVCID</sequence>
<reference evidence="1" key="1">
    <citation type="journal article" date="2020" name="Stud. Mycol.">
        <title>101 Dothideomycetes genomes: a test case for predicting lifestyles and emergence of pathogens.</title>
        <authorList>
            <person name="Haridas S."/>
            <person name="Albert R."/>
            <person name="Binder M."/>
            <person name="Bloem J."/>
            <person name="Labutti K."/>
            <person name="Salamov A."/>
            <person name="Andreopoulos B."/>
            <person name="Baker S."/>
            <person name="Barry K."/>
            <person name="Bills G."/>
            <person name="Bluhm B."/>
            <person name="Cannon C."/>
            <person name="Castanera R."/>
            <person name="Culley D."/>
            <person name="Daum C."/>
            <person name="Ezra D."/>
            <person name="Gonzalez J."/>
            <person name="Henrissat B."/>
            <person name="Kuo A."/>
            <person name="Liang C."/>
            <person name="Lipzen A."/>
            <person name="Lutzoni F."/>
            <person name="Magnuson J."/>
            <person name="Mondo S."/>
            <person name="Nolan M."/>
            <person name="Ohm R."/>
            <person name="Pangilinan J."/>
            <person name="Park H.-J."/>
            <person name="Ramirez L."/>
            <person name="Alfaro M."/>
            <person name="Sun H."/>
            <person name="Tritt A."/>
            <person name="Yoshinaga Y."/>
            <person name="Zwiers L.-H."/>
            <person name="Turgeon B."/>
            <person name="Goodwin S."/>
            <person name="Spatafora J."/>
            <person name="Crous P."/>
            <person name="Grigoriev I."/>
        </authorList>
    </citation>
    <scope>NUCLEOTIDE SEQUENCE</scope>
    <source>
        <strain evidence="1">CBS 207.26</strain>
    </source>
</reference>
<gene>
    <name evidence="1" type="ORF">K469DRAFT_694882</name>
</gene>
<accession>A0A6A6DL54</accession>
<name>A0A6A6DL54_9PEZI</name>